<dbReference type="InterPro" id="IPR036291">
    <property type="entry name" value="NAD(P)-bd_dom_sf"/>
</dbReference>
<accession>A0A5M5C1X6</accession>
<protein>
    <submittedName>
        <fullName evidence="2">Gfo/Idh/MocA family oxidoreductase</fullName>
    </submittedName>
</protein>
<reference evidence="2 3" key="1">
    <citation type="journal article" date="2019" name="Nat. Med.">
        <title>A library of human gut bacterial isolates paired with longitudinal multiomics data enables mechanistic microbiome research.</title>
        <authorList>
            <person name="Poyet M."/>
            <person name="Groussin M."/>
            <person name="Gibbons S.M."/>
            <person name="Avila-Pacheco J."/>
            <person name="Jiang X."/>
            <person name="Kearney S.M."/>
            <person name="Perrotta A.R."/>
            <person name="Berdy B."/>
            <person name="Zhao S."/>
            <person name="Lieberman T.D."/>
            <person name="Swanson P.K."/>
            <person name="Smith M."/>
            <person name="Roesemann S."/>
            <person name="Alexander J.E."/>
            <person name="Rich S.A."/>
            <person name="Livny J."/>
            <person name="Vlamakis H."/>
            <person name="Clish C."/>
            <person name="Bullock K."/>
            <person name="Deik A."/>
            <person name="Scott J."/>
            <person name="Pierce K.A."/>
            <person name="Xavier R.J."/>
            <person name="Alm E.J."/>
        </authorList>
    </citation>
    <scope>NUCLEOTIDE SEQUENCE [LARGE SCALE GENOMIC DNA]</scope>
    <source>
        <strain evidence="2 3">BIOML-A163</strain>
    </source>
</reference>
<dbReference type="NCBIfam" id="TIGR01409">
    <property type="entry name" value="TAT_signal_seq"/>
    <property type="match status" value="1"/>
</dbReference>
<dbReference type="EMBL" id="VWLE01000163">
    <property type="protein sequence ID" value="KAA3951437.1"/>
    <property type="molecule type" value="Genomic_DNA"/>
</dbReference>
<dbReference type="PROSITE" id="PS51318">
    <property type="entry name" value="TAT"/>
    <property type="match status" value="1"/>
</dbReference>
<comment type="caution">
    <text evidence="2">The sequence shown here is derived from an EMBL/GenBank/DDBJ whole genome shotgun (WGS) entry which is preliminary data.</text>
</comment>
<dbReference type="Gene3D" id="3.40.50.720">
    <property type="entry name" value="NAD(P)-binding Rossmann-like Domain"/>
    <property type="match status" value="1"/>
</dbReference>
<evidence type="ECO:0000313" key="3">
    <source>
        <dbReference type="Proteomes" id="UP000323717"/>
    </source>
</evidence>
<sequence length="172" mass="18952">MTTRRDFIKKTVAGTAALSLGSILPGFGSSRYQDILGANEKIRIGVIGVNSRGSALAQGFAKQPDCEVTYICDVDSRALEKCQAVIHKLTGRTPKGEKDIRKMLESNEFEAVVIATPDHWHAKAAIMAMQAGKHVYLEKPTSHNPAENEMLVRATLKYNRIVQVGNQRRSFP</sequence>
<organism evidence="2 3">
    <name type="scientific">Bacteroides ovatus</name>
    <dbReference type="NCBI Taxonomy" id="28116"/>
    <lineage>
        <taxon>Bacteria</taxon>
        <taxon>Pseudomonadati</taxon>
        <taxon>Bacteroidota</taxon>
        <taxon>Bacteroidia</taxon>
        <taxon>Bacteroidales</taxon>
        <taxon>Bacteroidaceae</taxon>
        <taxon>Bacteroides</taxon>
    </lineage>
</organism>
<name>A0A5M5C1X6_BACOV</name>
<dbReference type="AlphaFoldDB" id="A0A5M5C1X6"/>
<dbReference type="Proteomes" id="UP000323717">
    <property type="component" value="Unassembled WGS sequence"/>
</dbReference>
<dbReference type="InterPro" id="IPR019546">
    <property type="entry name" value="TAT_signal_bac_arc"/>
</dbReference>
<evidence type="ECO:0000313" key="2">
    <source>
        <dbReference type="EMBL" id="KAA3951437.1"/>
    </source>
</evidence>
<evidence type="ECO:0000259" key="1">
    <source>
        <dbReference type="Pfam" id="PF01408"/>
    </source>
</evidence>
<dbReference type="SUPFAM" id="SSF51735">
    <property type="entry name" value="NAD(P)-binding Rossmann-fold domains"/>
    <property type="match status" value="1"/>
</dbReference>
<dbReference type="PANTHER" id="PTHR43818">
    <property type="entry name" value="BCDNA.GH03377"/>
    <property type="match status" value="1"/>
</dbReference>
<feature type="domain" description="Gfo/Idh/MocA-like oxidoreductase N-terminal" evidence="1">
    <location>
        <begin position="42"/>
        <end position="165"/>
    </location>
</feature>
<dbReference type="Pfam" id="PF01408">
    <property type="entry name" value="GFO_IDH_MocA"/>
    <property type="match status" value="1"/>
</dbReference>
<dbReference type="PANTHER" id="PTHR43818:SF5">
    <property type="entry name" value="OXIDOREDUCTASE FAMILY PROTEIN"/>
    <property type="match status" value="1"/>
</dbReference>
<proteinExistence type="predicted"/>
<dbReference type="InterPro" id="IPR050463">
    <property type="entry name" value="Gfo/Idh/MocA_oxidrdct_glycsds"/>
</dbReference>
<dbReference type="InterPro" id="IPR000683">
    <property type="entry name" value="Gfo/Idh/MocA-like_OxRdtase_N"/>
</dbReference>
<dbReference type="InterPro" id="IPR006311">
    <property type="entry name" value="TAT_signal"/>
</dbReference>
<dbReference type="GO" id="GO:0000166">
    <property type="term" value="F:nucleotide binding"/>
    <property type="evidence" value="ECO:0007669"/>
    <property type="project" value="InterPro"/>
</dbReference>
<feature type="non-terminal residue" evidence="2">
    <location>
        <position position="172"/>
    </location>
</feature>
<gene>
    <name evidence="2" type="ORF">F3D71_12690</name>
</gene>